<dbReference type="STRING" id="630515.SAMN04489812_4285"/>
<dbReference type="AlphaFoldDB" id="A0A1H1XY39"/>
<evidence type="ECO:0000313" key="3">
    <source>
        <dbReference type="EMBL" id="SDT13799.1"/>
    </source>
</evidence>
<reference evidence="3 4" key="1">
    <citation type="submission" date="2016-10" db="EMBL/GenBank/DDBJ databases">
        <authorList>
            <person name="de Groot N.N."/>
        </authorList>
    </citation>
    <scope>NUCLEOTIDE SEQUENCE [LARGE SCALE GENOMIC DNA]</scope>
    <source>
        <strain evidence="3 4">DSM 21800</strain>
    </source>
</reference>
<dbReference type="PRINTS" id="PR00081">
    <property type="entry name" value="GDHRDH"/>
</dbReference>
<dbReference type="InterPro" id="IPR020904">
    <property type="entry name" value="Sc_DH/Rdtase_CS"/>
</dbReference>
<evidence type="ECO:0000313" key="4">
    <source>
        <dbReference type="Proteomes" id="UP000199103"/>
    </source>
</evidence>
<dbReference type="InterPro" id="IPR036291">
    <property type="entry name" value="NAD(P)-bd_dom_sf"/>
</dbReference>
<dbReference type="EMBL" id="LT629772">
    <property type="protein sequence ID" value="SDT13799.1"/>
    <property type="molecule type" value="Genomic_DNA"/>
</dbReference>
<dbReference type="OrthoDB" id="7064009at2"/>
<dbReference type="Proteomes" id="UP000199103">
    <property type="component" value="Chromosome I"/>
</dbReference>
<comment type="similarity">
    <text evidence="1">Belongs to the short-chain dehydrogenases/reductases (SDR) family.</text>
</comment>
<dbReference type="GO" id="GO:0048038">
    <property type="term" value="F:quinone binding"/>
    <property type="evidence" value="ECO:0007669"/>
    <property type="project" value="TreeGrafter"/>
</dbReference>
<accession>A0A1H1XY39</accession>
<dbReference type="PANTHER" id="PTHR42760">
    <property type="entry name" value="SHORT-CHAIN DEHYDROGENASES/REDUCTASES FAMILY MEMBER"/>
    <property type="match status" value="1"/>
</dbReference>
<dbReference type="InterPro" id="IPR002347">
    <property type="entry name" value="SDR_fam"/>
</dbReference>
<dbReference type="GO" id="GO:0006633">
    <property type="term" value="P:fatty acid biosynthetic process"/>
    <property type="evidence" value="ECO:0007669"/>
    <property type="project" value="TreeGrafter"/>
</dbReference>
<dbReference type="SUPFAM" id="SSF51735">
    <property type="entry name" value="NAD(P)-binding Rossmann-fold domains"/>
    <property type="match status" value="1"/>
</dbReference>
<keyword evidence="2" id="KW-0560">Oxidoreductase</keyword>
<dbReference type="FunFam" id="3.40.50.720:FF:000173">
    <property type="entry name" value="3-oxoacyl-[acyl-carrier protein] reductase"/>
    <property type="match status" value="1"/>
</dbReference>
<sequence length="258" mass="26642">MTTATSFPDSPTVILTGAASPRGIGRATGYYLAERGWNVGIIDLDADAAAKVAEEIRAVHGVQTAGAGADVSQESQVRAAFDTLEAALPQLVALVNIAGVSSPDPYLEVTPQEWDRVITTNLNGVHYATRRAAESMVRNGVGRVVSLSSVSAQRGGGTYSKTAYSAAKAGVIGLSRSVARELGGQGITVNVISPGPIDTDIMGGTLTEERKQAMAADGVLPRIGTPRDIAAAIAYLISEDAGFVTGQTLNVDGGLYMH</sequence>
<dbReference type="RefSeq" id="WP_091527421.1">
    <property type="nucleotide sequence ID" value="NZ_LT629772.1"/>
</dbReference>
<keyword evidence="4" id="KW-1185">Reference proteome</keyword>
<dbReference type="GO" id="GO:0016616">
    <property type="term" value="F:oxidoreductase activity, acting on the CH-OH group of donors, NAD or NADP as acceptor"/>
    <property type="evidence" value="ECO:0007669"/>
    <property type="project" value="TreeGrafter"/>
</dbReference>
<dbReference type="PRINTS" id="PR00080">
    <property type="entry name" value="SDRFAMILY"/>
</dbReference>
<proteinExistence type="inferred from homology"/>
<gene>
    <name evidence="3" type="ORF">SAMN04489812_4285</name>
</gene>
<dbReference type="PANTHER" id="PTHR42760:SF133">
    <property type="entry name" value="3-OXOACYL-[ACYL-CARRIER-PROTEIN] REDUCTASE"/>
    <property type="match status" value="1"/>
</dbReference>
<name>A0A1H1XY39_9ACTN</name>
<evidence type="ECO:0000256" key="1">
    <source>
        <dbReference type="ARBA" id="ARBA00006484"/>
    </source>
</evidence>
<dbReference type="Gene3D" id="3.40.50.720">
    <property type="entry name" value="NAD(P)-binding Rossmann-like Domain"/>
    <property type="match status" value="1"/>
</dbReference>
<protein>
    <submittedName>
        <fullName evidence="3">NAD(P)-dependent dehydrogenase, short-chain alcohol dehydrogenase family</fullName>
    </submittedName>
</protein>
<dbReference type="PROSITE" id="PS00061">
    <property type="entry name" value="ADH_SHORT"/>
    <property type="match status" value="1"/>
</dbReference>
<evidence type="ECO:0000256" key="2">
    <source>
        <dbReference type="ARBA" id="ARBA00023002"/>
    </source>
</evidence>
<organism evidence="3 4">
    <name type="scientific">Microlunatus soli</name>
    <dbReference type="NCBI Taxonomy" id="630515"/>
    <lineage>
        <taxon>Bacteria</taxon>
        <taxon>Bacillati</taxon>
        <taxon>Actinomycetota</taxon>
        <taxon>Actinomycetes</taxon>
        <taxon>Propionibacteriales</taxon>
        <taxon>Propionibacteriaceae</taxon>
        <taxon>Microlunatus</taxon>
    </lineage>
</organism>
<dbReference type="Pfam" id="PF13561">
    <property type="entry name" value="adh_short_C2"/>
    <property type="match status" value="1"/>
</dbReference>